<organism evidence="2 3">
    <name type="scientific">Dictyobacter alpinus</name>
    <dbReference type="NCBI Taxonomy" id="2014873"/>
    <lineage>
        <taxon>Bacteria</taxon>
        <taxon>Bacillati</taxon>
        <taxon>Chloroflexota</taxon>
        <taxon>Ktedonobacteria</taxon>
        <taxon>Ktedonobacterales</taxon>
        <taxon>Dictyobacteraceae</taxon>
        <taxon>Dictyobacter</taxon>
    </lineage>
</organism>
<evidence type="ECO:0000313" key="3">
    <source>
        <dbReference type="Proteomes" id="UP000287171"/>
    </source>
</evidence>
<dbReference type="EMBL" id="BIFT01000001">
    <property type="protein sequence ID" value="GCE26711.1"/>
    <property type="molecule type" value="Genomic_DNA"/>
</dbReference>
<dbReference type="Proteomes" id="UP000287171">
    <property type="component" value="Unassembled WGS sequence"/>
</dbReference>
<name>A0A402B5S7_9CHLR</name>
<protein>
    <recommendedName>
        <fullName evidence="1">YtkA-like domain-containing protein</fullName>
    </recommendedName>
</protein>
<reference evidence="3" key="1">
    <citation type="submission" date="2018-12" db="EMBL/GenBank/DDBJ databases">
        <title>Tengunoibacter tsumagoiensis gen. nov., sp. nov., Dictyobacter kobayashii sp. nov., D. alpinus sp. nov., and D. joshuensis sp. nov. and description of Dictyobacteraceae fam. nov. within the order Ktedonobacterales isolated from Tengu-no-mugimeshi.</title>
        <authorList>
            <person name="Wang C.M."/>
            <person name="Zheng Y."/>
            <person name="Sakai Y."/>
            <person name="Toyoda A."/>
            <person name="Minakuchi Y."/>
            <person name="Abe K."/>
            <person name="Yokota A."/>
            <person name="Yabe S."/>
        </authorList>
    </citation>
    <scope>NUCLEOTIDE SEQUENCE [LARGE SCALE GENOMIC DNA]</scope>
    <source>
        <strain evidence="3">Uno16</strain>
    </source>
</reference>
<comment type="caution">
    <text evidence="2">The sequence shown here is derived from an EMBL/GenBank/DDBJ whole genome shotgun (WGS) entry which is preliminary data.</text>
</comment>
<accession>A0A402B5S7</accession>
<evidence type="ECO:0000313" key="2">
    <source>
        <dbReference type="EMBL" id="GCE26711.1"/>
    </source>
</evidence>
<proteinExistence type="predicted"/>
<dbReference type="AlphaFoldDB" id="A0A402B5S7"/>
<keyword evidence="3" id="KW-1185">Reference proteome</keyword>
<dbReference type="InterPro" id="IPR032693">
    <property type="entry name" value="YtkA-like_dom"/>
</dbReference>
<feature type="domain" description="YtkA-like" evidence="1">
    <location>
        <begin position="33"/>
        <end position="117"/>
    </location>
</feature>
<evidence type="ECO:0000259" key="1">
    <source>
        <dbReference type="Pfam" id="PF13115"/>
    </source>
</evidence>
<gene>
    <name evidence="2" type="ORF">KDA_21950</name>
</gene>
<dbReference type="Pfam" id="PF13115">
    <property type="entry name" value="YtkA"/>
    <property type="match status" value="1"/>
</dbReference>
<sequence>MILGIGFLIVVTFLGTSLEALIPRKPTAPVQVAQAGPYQVTLQVSPNPPSINQPANLSLQIVKKASGQLVSNARVILASSMQSMDMGTEEIVARSQSPGLYQAQAHLSMGGSWQLHVQITVPGSPAATTNFDITTQ</sequence>